<dbReference type="Proteomes" id="UP001501576">
    <property type="component" value="Unassembled WGS sequence"/>
</dbReference>
<proteinExistence type="predicted"/>
<reference evidence="1 2" key="1">
    <citation type="journal article" date="2019" name="Int. J. Syst. Evol. Microbiol.">
        <title>The Global Catalogue of Microorganisms (GCM) 10K type strain sequencing project: providing services to taxonomists for standard genome sequencing and annotation.</title>
        <authorList>
            <consortium name="The Broad Institute Genomics Platform"/>
            <consortium name="The Broad Institute Genome Sequencing Center for Infectious Disease"/>
            <person name="Wu L."/>
            <person name="Ma J."/>
        </authorList>
    </citation>
    <scope>NUCLEOTIDE SEQUENCE [LARGE SCALE GENOMIC DNA]</scope>
    <source>
        <strain evidence="1 2">JCM 5052</strain>
    </source>
</reference>
<organism evidence="1 2">
    <name type="scientific">Streptomyces mordarskii</name>
    <dbReference type="NCBI Taxonomy" id="1226758"/>
    <lineage>
        <taxon>Bacteria</taxon>
        <taxon>Bacillati</taxon>
        <taxon>Actinomycetota</taxon>
        <taxon>Actinomycetes</taxon>
        <taxon>Kitasatosporales</taxon>
        <taxon>Streptomycetaceae</taxon>
        <taxon>Streptomyces</taxon>
    </lineage>
</organism>
<accession>A0ABN1EUG5</accession>
<gene>
    <name evidence="1" type="ORF">GCM10010390_92080</name>
</gene>
<protein>
    <submittedName>
        <fullName evidence="1">Uncharacterized protein</fullName>
    </submittedName>
</protein>
<evidence type="ECO:0000313" key="2">
    <source>
        <dbReference type="Proteomes" id="UP001501576"/>
    </source>
</evidence>
<keyword evidence="2" id="KW-1185">Reference proteome</keyword>
<dbReference type="EMBL" id="BAAABZ010000099">
    <property type="protein sequence ID" value="GAA0574711.1"/>
    <property type="molecule type" value="Genomic_DNA"/>
</dbReference>
<name>A0ABN1EUG5_9ACTN</name>
<evidence type="ECO:0000313" key="1">
    <source>
        <dbReference type="EMBL" id="GAA0574711.1"/>
    </source>
</evidence>
<sequence length="134" mass="14797">MYPTAAYLALERDEDDRDHLWLHSIRDITGHILWDAESSSPMPALADAELRQAWGQMDPCVPSNLGGLINSLAAVGALFDFLPDSAAHEDDPNDPDPDLLCLTLSNQAEPGLWWWDGDALLRPYSASRPATPHH</sequence>
<comment type="caution">
    <text evidence="1">The sequence shown here is derived from an EMBL/GenBank/DDBJ whole genome shotgun (WGS) entry which is preliminary data.</text>
</comment>